<dbReference type="Gene3D" id="3.30.70.1070">
    <property type="entry name" value="Sporulation related repeat"/>
    <property type="match status" value="1"/>
</dbReference>
<organism evidence="2 3">
    <name type="scientific">Paenactinomyces guangxiensis</name>
    <dbReference type="NCBI Taxonomy" id="1490290"/>
    <lineage>
        <taxon>Bacteria</taxon>
        <taxon>Bacillati</taxon>
        <taxon>Bacillota</taxon>
        <taxon>Bacilli</taxon>
        <taxon>Bacillales</taxon>
        <taxon>Thermoactinomycetaceae</taxon>
        <taxon>Paenactinomyces</taxon>
    </lineage>
</organism>
<comment type="caution">
    <text evidence="2">The sequence shown here is derived from an EMBL/GenBank/DDBJ whole genome shotgun (WGS) entry which is preliminary data.</text>
</comment>
<proteinExistence type="predicted"/>
<dbReference type="Pfam" id="PF05036">
    <property type="entry name" value="SPOR"/>
    <property type="match status" value="1"/>
</dbReference>
<dbReference type="InterPro" id="IPR007730">
    <property type="entry name" value="SPOR-like_dom"/>
</dbReference>
<evidence type="ECO:0000259" key="1">
    <source>
        <dbReference type="PROSITE" id="PS51724"/>
    </source>
</evidence>
<evidence type="ECO:0000313" key="3">
    <source>
        <dbReference type="Proteomes" id="UP000535491"/>
    </source>
</evidence>
<accession>A0A7W1WRT1</accession>
<dbReference type="EMBL" id="JACEIQ010000010">
    <property type="protein sequence ID" value="MBA4494812.1"/>
    <property type="molecule type" value="Genomic_DNA"/>
</dbReference>
<sequence>MPESYAAYYEGYNNGKDQFGRNVANPAGIDLTPETAKKLGLAYLQNAWVIFTTDDFGGSNPEKLYKVIAGSFSDKQNALDREAYLESKGIECIIMQVTVSGKTYYRVQAGAYRERANAEARLQEVKDAGVTDAFIVYE</sequence>
<gene>
    <name evidence="2" type="ORF">H1191_10890</name>
</gene>
<dbReference type="AlphaFoldDB" id="A0A7W1WRT1"/>
<dbReference type="SUPFAM" id="SSF110997">
    <property type="entry name" value="Sporulation related repeat"/>
    <property type="match status" value="1"/>
</dbReference>
<dbReference type="InterPro" id="IPR036680">
    <property type="entry name" value="SPOR-like_sf"/>
</dbReference>
<keyword evidence="3" id="KW-1185">Reference proteome</keyword>
<reference evidence="2 3" key="1">
    <citation type="submission" date="2020-07" db="EMBL/GenBank/DDBJ databases">
        <authorList>
            <person name="Feng H."/>
        </authorList>
    </citation>
    <scope>NUCLEOTIDE SEQUENCE [LARGE SCALE GENOMIC DNA]</scope>
    <source>
        <strain evidence="3">s-10</strain>
    </source>
</reference>
<dbReference type="GO" id="GO:0042834">
    <property type="term" value="F:peptidoglycan binding"/>
    <property type="evidence" value="ECO:0007669"/>
    <property type="project" value="InterPro"/>
</dbReference>
<evidence type="ECO:0000313" key="2">
    <source>
        <dbReference type="EMBL" id="MBA4494812.1"/>
    </source>
</evidence>
<name>A0A7W1WRT1_9BACL</name>
<dbReference type="PROSITE" id="PS51724">
    <property type="entry name" value="SPOR"/>
    <property type="match status" value="1"/>
</dbReference>
<protein>
    <submittedName>
        <fullName evidence="2">SPOR domain-containing protein</fullName>
    </submittedName>
</protein>
<dbReference type="Proteomes" id="UP000535491">
    <property type="component" value="Unassembled WGS sequence"/>
</dbReference>
<feature type="domain" description="SPOR" evidence="1">
    <location>
        <begin position="59"/>
        <end position="138"/>
    </location>
</feature>